<keyword evidence="1" id="KW-0732">Signal</keyword>
<evidence type="ECO:0000313" key="3">
    <source>
        <dbReference type="Proteomes" id="UP000593737"/>
    </source>
</evidence>
<gene>
    <name evidence="2" type="ORF">Nkreftii_003544</name>
</gene>
<dbReference type="AlphaFoldDB" id="A0A7S8FH57"/>
<evidence type="ECO:0000256" key="1">
    <source>
        <dbReference type="SAM" id="SignalP"/>
    </source>
</evidence>
<feature type="chain" id="PRO_5032514478" evidence="1">
    <location>
        <begin position="27"/>
        <end position="428"/>
    </location>
</feature>
<sequence length="428" mass="49383">MRRLWLAMIMCVMGIGLVWNVPNAQAGHDLADILYEKGQITKEEWLRAKADEEKLEAEQKKTRDQEFPISIRYKDGFDLQSRDGKFEMLIQNRLQFRYFYPQEGDSLAPADASAADDKNTSSFRVRRARIKVGGHGFVPWLKYFVEYDWVSNTMLDYRLDVAKFKWATLRVGQWKVEYNRERVDSSGNQQFVERSIVNQPFTLDRQIGARLGGHLFEGTYAYLVYNIGVFTGTGINNARNDDKKMLYMGRIQWNFLGRDVPFSQSDPGYTPLPIASIAFAGAHNRTDRIVFPGTRGGTVVDGQFEVDQGVQEFAFKWNGLSIQEEFHVKEVTNTTTQTKTTSYGAYAQVGYLPHALIDMIPKELEFAYRYAFVDPNDALRSDVLREHTVAANWFFAMHRNKLTLDYSHLTQPGFTPEDRVRLQWDVSF</sequence>
<proteinExistence type="predicted"/>
<dbReference type="EMBL" id="CP047423">
    <property type="protein sequence ID" value="QPD05770.1"/>
    <property type="molecule type" value="Genomic_DNA"/>
</dbReference>
<dbReference type="InterPro" id="IPR023614">
    <property type="entry name" value="Porin_dom_sf"/>
</dbReference>
<feature type="signal peptide" evidence="1">
    <location>
        <begin position="1"/>
        <end position="26"/>
    </location>
</feature>
<dbReference type="Gene3D" id="2.40.160.10">
    <property type="entry name" value="Porin"/>
    <property type="match status" value="1"/>
</dbReference>
<accession>A0A7S8FH57</accession>
<protein>
    <submittedName>
        <fullName evidence="2">Porin</fullName>
    </submittedName>
</protein>
<dbReference type="InterPro" id="IPR010870">
    <property type="entry name" value="Porin_O/P"/>
</dbReference>
<dbReference type="KEGG" id="nkf:Nkreftii_003544"/>
<name>A0A7S8FH57_9BACT</name>
<dbReference type="Proteomes" id="UP000593737">
    <property type="component" value="Chromosome"/>
</dbReference>
<evidence type="ECO:0000313" key="2">
    <source>
        <dbReference type="EMBL" id="QPD05770.1"/>
    </source>
</evidence>
<reference evidence="2 3" key="1">
    <citation type="journal article" date="2020" name="ISME J.">
        <title>Enrichment and physiological characterization of a novel comammox Nitrospira indicates ammonium inhibition of complete nitrification.</title>
        <authorList>
            <person name="Sakoula D."/>
            <person name="Koch H."/>
            <person name="Frank J."/>
            <person name="Jetten M.S.M."/>
            <person name="van Kessel M.A.H.J."/>
            <person name="Lucker S."/>
        </authorList>
    </citation>
    <scope>NUCLEOTIDE SEQUENCE [LARGE SCALE GENOMIC DNA]</scope>
    <source>
        <strain evidence="2">Comreactor17</strain>
    </source>
</reference>
<organism evidence="2 3">
    <name type="scientific">Candidatus Nitrospira kreftii</name>
    <dbReference type="NCBI Taxonomy" id="2652173"/>
    <lineage>
        <taxon>Bacteria</taxon>
        <taxon>Pseudomonadati</taxon>
        <taxon>Nitrospirota</taxon>
        <taxon>Nitrospiria</taxon>
        <taxon>Nitrospirales</taxon>
        <taxon>Nitrospiraceae</taxon>
        <taxon>Nitrospira</taxon>
    </lineage>
</organism>
<dbReference type="Pfam" id="PF07396">
    <property type="entry name" value="Porin_O_P"/>
    <property type="match status" value="1"/>
</dbReference>